<gene>
    <name evidence="1" type="ORF">INT45_005028</name>
</gene>
<accession>A0A8H7VFP5</accession>
<comment type="caution">
    <text evidence="1">The sequence shown here is derived from an EMBL/GenBank/DDBJ whole genome shotgun (WGS) entry which is preliminary data.</text>
</comment>
<dbReference type="AlphaFoldDB" id="A0A8H7VFP5"/>
<dbReference type="SUPFAM" id="SSF101898">
    <property type="entry name" value="NHL repeat"/>
    <property type="match status" value="1"/>
</dbReference>
<organism evidence="1 2">
    <name type="scientific">Circinella minor</name>
    <dbReference type="NCBI Taxonomy" id="1195481"/>
    <lineage>
        <taxon>Eukaryota</taxon>
        <taxon>Fungi</taxon>
        <taxon>Fungi incertae sedis</taxon>
        <taxon>Mucoromycota</taxon>
        <taxon>Mucoromycotina</taxon>
        <taxon>Mucoromycetes</taxon>
        <taxon>Mucorales</taxon>
        <taxon>Lichtheimiaceae</taxon>
        <taxon>Circinella</taxon>
    </lineage>
</organism>
<dbReference type="EMBL" id="JAEPRB010000583">
    <property type="protein sequence ID" value="KAG2214778.1"/>
    <property type="molecule type" value="Genomic_DNA"/>
</dbReference>
<evidence type="ECO:0000313" key="2">
    <source>
        <dbReference type="Proteomes" id="UP000646827"/>
    </source>
</evidence>
<reference evidence="1 2" key="1">
    <citation type="submission" date="2020-12" db="EMBL/GenBank/DDBJ databases">
        <title>Metabolic potential, ecology and presence of endohyphal bacteria is reflected in genomic diversity of Mucoromycotina.</title>
        <authorList>
            <person name="Muszewska A."/>
            <person name="Okrasinska A."/>
            <person name="Steczkiewicz K."/>
            <person name="Drgas O."/>
            <person name="Orlowska M."/>
            <person name="Perlinska-Lenart U."/>
            <person name="Aleksandrzak-Piekarczyk T."/>
            <person name="Szatraj K."/>
            <person name="Zielenkiewicz U."/>
            <person name="Pilsyk S."/>
            <person name="Malc E."/>
            <person name="Mieczkowski P."/>
            <person name="Kruszewska J.S."/>
            <person name="Biernat P."/>
            <person name="Pawlowska J."/>
        </authorList>
    </citation>
    <scope>NUCLEOTIDE SEQUENCE [LARGE SCALE GENOMIC DNA]</scope>
    <source>
        <strain evidence="1 2">CBS 142.35</strain>
    </source>
</reference>
<protein>
    <submittedName>
        <fullName evidence="1">Uncharacterized protein</fullName>
    </submittedName>
</protein>
<proteinExistence type="predicted"/>
<evidence type="ECO:0000313" key="1">
    <source>
        <dbReference type="EMBL" id="KAG2214778.1"/>
    </source>
</evidence>
<dbReference type="Proteomes" id="UP000646827">
    <property type="component" value="Unassembled WGS sequence"/>
</dbReference>
<name>A0A8H7VFP5_9FUNG</name>
<sequence length="529" mass="58319">MNLLGYRLEIPNGLGRAPGGSAYISCPMNARKRLRLYVIDSLSLSRSTQPQQYCSSNPPDTLDNLDVKVEESHGNVILFLGYRLEIPNGLGRAPGGSAYISCPMNARKRLRLYVIDSLSLSRSTQPQQYCSSNPPDTLDNLDVEESHGNVILFLGYRLEIPNGLGRAPGGSAYISCPMNARKRLRLYVIDSLSLSRSTQPQQYCSSNPPDTLDNLDVKVEESHGNVILFLGYRLEIPNGLGRAPGGSAYISCPMNARKRLRLYVIDSLSLSRSTQPQQYCSSNPPDTLDNLDVKVEESHGNVILFLGYRLEIPNGLGRAPGGSAYISCPMNARKRLRLYVIDSLSLSRSTQPQQYCSSNPPDTLDNLDVKVEESHGNVILFLGYRLEIPNGLGRAPGGSAYISCPMNARKRLRLYVIDSLSLSRSTQPQQYCSSNPPDTLDNLDVEESHELGYRLEIPNGLGRAPGGSAYISCPMNARKRLRLYVIDSLSLSRSTQPQQYCSSNPPDTLDNLDVKVEESHGNVILFVPS</sequence>
<keyword evidence="2" id="KW-1185">Reference proteome</keyword>